<protein>
    <submittedName>
        <fullName evidence="1">Uncharacterized protein</fullName>
    </submittedName>
</protein>
<sequence length="113" mass="12170">MATQLNTTTYSQINDDMNELLTSGAYSGVNITIYNDAGQTSIVNDVEGPIQNRKIGQIGYVASHTSSTTGQIVPGSITINFTDGTVIVAVDGVNNYWYSLQGIIFQPRRFGGM</sequence>
<proteinExistence type="predicted"/>
<organism evidence="1">
    <name type="scientific">viral metagenome</name>
    <dbReference type="NCBI Taxonomy" id="1070528"/>
    <lineage>
        <taxon>unclassified sequences</taxon>
        <taxon>metagenomes</taxon>
        <taxon>organismal metagenomes</taxon>
    </lineage>
</organism>
<reference evidence="1" key="1">
    <citation type="journal article" date="2020" name="Nature">
        <title>Giant virus diversity and host interactions through global metagenomics.</title>
        <authorList>
            <person name="Schulz F."/>
            <person name="Roux S."/>
            <person name="Paez-Espino D."/>
            <person name="Jungbluth S."/>
            <person name="Walsh D.A."/>
            <person name="Denef V.J."/>
            <person name="McMahon K.D."/>
            <person name="Konstantinidis K.T."/>
            <person name="Eloe-Fadrosh E.A."/>
            <person name="Kyrpides N.C."/>
            <person name="Woyke T."/>
        </authorList>
    </citation>
    <scope>NUCLEOTIDE SEQUENCE</scope>
    <source>
        <strain evidence="1">GVMAG-M-3300027708-5</strain>
    </source>
</reference>
<dbReference type="AlphaFoldDB" id="A0A6C0JG44"/>
<accession>A0A6C0JG44</accession>
<dbReference type="EMBL" id="MN740404">
    <property type="protein sequence ID" value="QHU04765.1"/>
    <property type="molecule type" value="Genomic_DNA"/>
</dbReference>
<evidence type="ECO:0000313" key="1">
    <source>
        <dbReference type="EMBL" id="QHU04765.1"/>
    </source>
</evidence>
<name>A0A6C0JG44_9ZZZZ</name>